<dbReference type="PANTHER" id="PTHR12526">
    <property type="entry name" value="GLYCOSYLTRANSFERASE"/>
    <property type="match status" value="1"/>
</dbReference>
<gene>
    <name evidence="2" type="primary">epsF_2</name>
    <name evidence="2" type="ORF">VRLFYP33_02408</name>
</gene>
<accession>A0A6N3FQ93</accession>
<dbReference type="RefSeq" id="WP_021840956.1">
    <property type="nucleotide sequence ID" value="NZ_CACRUX010000102.1"/>
</dbReference>
<reference evidence="2" key="1">
    <citation type="submission" date="2019-11" db="EMBL/GenBank/DDBJ databases">
        <authorList>
            <person name="Feng L."/>
        </authorList>
    </citation>
    <scope>NUCLEOTIDE SEQUENCE</scope>
    <source>
        <strain evidence="2">VrattiLFYP33</strain>
    </source>
</reference>
<dbReference type="PANTHER" id="PTHR12526:SF630">
    <property type="entry name" value="GLYCOSYLTRANSFERASE"/>
    <property type="match status" value="1"/>
</dbReference>
<sequence length="380" mass="44110">MNQDLLPVKVLQIGMTRNIGGLETYLMQQFDHLDRNKVVYDFVNITNEYDIVFADKIRKAGSKIFGVCSRHKNPLKHYWQWIKLLRKESKNYKAIVLNTNSLEYIFPLFLGKIMGIPVRIIHSHNGGFENKIGQIRRALISFNRILMKWSVTDYFACSNLAGQWMFGNTQPFTVIHNAINTKDLVFNDKVRQIKRSELKFDDEDFVVGHVGRFVYQKDHEFLIDVFNEVHNKRVEAKLLLIGDYVGDDTYYKKALEQVKRLNLEESVLFLGIRHDVAELMQAMDCFVMPSRFEGLTVVGVEAQACGLPCFFSDNITKELKLVDGLCYFIDKKLEKKTWADIILKKSAVTRRDTSKDLSLAGYDIDTEVNKIMSFYLKEKN</sequence>
<evidence type="ECO:0000259" key="1">
    <source>
        <dbReference type="Pfam" id="PF00534"/>
    </source>
</evidence>
<protein>
    <submittedName>
        <fullName evidence="2">Glycosyltransferase EpsF</fullName>
        <ecNumber evidence="2">2.4.-.-</ecNumber>
    </submittedName>
</protein>
<name>A0A6N3FQ93_9FIRM</name>
<keyword evidence="2" id="KW-0328">Glycosyltransferase</keyword>
<dbReference type="EC" id="2.4.-.-" evidence="2"/>
<dbReference type="EMBL" id="CACRUX010000102">
    <property type="protein sequence ID" value="VYU53693.1"/>
    <property type="molecule type" value="Genomic_DNA"/>
</dbReference>
<keyword evidence="2" id="KW-0808">Transferase</keyword>
<dbReference type="GO" id="GO:0016757">
    <property type="term" value="F:glycosyltransferase activity"/>
    <property type="evidence" value="ECO:0007669"/>
    <property type="project" value="UniProtKB-KW"/>
</dbReference>
<dbReference type="Gene3D" id="3.40.50.2000">
    <property type="entry name" value="Glycogen Phosphorylase B"/>
    <property type="match status" value="2"/>
</dbReference>
<evidence type="ECO:0000313" key="2">
    <source>
        <dbReference type="EMBL" id="VYU53693.1"/>
    </source>
</evidence>
<proteinExistence type="predicted"/>
<dbReference type="AlphaFoldDB" id="A0A6N3FQ93"/>
<dbReference type="SUPFAM" id="SSF53756">
    <property type="entry name" value="UDP-Glycosyltransferase/glycogen phosphorylase"/>
    <property type="match status" value="1"/>
</dbReference>
<feature type="domain" description="Glycosyl transferase family 1" evidence="1">
    <location>
        <begin position="191"/>
        <end position="315"/>
    </location>
</feature>
<organism evidence="2">
    <name type="scientific">Veillonella ratti</name>
    <dbReference type="NCBI Taxonomy" id="103892"/>
    <lineage>
        <taxon>Bacteria</taxon>
        <taxon>Bacillati</taxon>
        <taxon>Bacillota</taxon>
        <taxon>Negativicutes</taxon>
        <taxon>Veillonellales</taxon>
        <taxon>Veillonellaceae</taxon>
        <taxon>Veillonella</taxon>
    </lineage>
</organism>
<dbReference type="Pfam" id="PF00534">
    <property type="entry name" value="Glycos_transf_1"/>
    <property type="match status" value="1"/>
</dbReference>
<dbReference type="InterPro" id="IPR001296">
    <property type="entry name" value="Glyco_trans_1"/>
</dbReference>